<keyword evidence="10" id="KW-1185">Reference proteome</keyword>
<dbReference type="InterPro" id="IPR036048">
    <property type="entry name" value="Interleukin_8-like_sf"/>
</dbReference>
<keyword evidence="7" id="KW-0964">Secreted</keyword>
<evidence type="ECO:0000259" key="8">
    <source>
        <dbReference type="SMART" id="SM00199"/>
    </source>
</evidence>
<feature type="signal peptide" evidence="7">
    <location>
        <begin position="1"/>
        <end position="23"/>
    </location>
</feature>
<dbReference type="CDD" id="cd00272">
    <property type="entry name" value="Chemokine_CC"/>
    <property type="match status" value="1"/>
</dbReference>
<keyword evidence="3 7" id="KW-0202">Cytokine</keyword>
<comment type="similarity">
    <text evidence="1 7">Belongs to the intercrine beta (chemokine CC) family.</text>
</comment>
<dbReference type="PANTHER" id="PTHR12015:SF5">
    <property type="entry name" value="C-C MOTIF CHEMOKINE 1"/>
    <property type="match status" value="1"/>
</dbReference>
<dbReference type="GO" id="GO:0005615">
    <property type="term" value="C:extracellular space"/>
    <property type="evidence" value="ECO:0007669"/>
    <property type="project" value="UniProtKB-KW"/>
</dbReference>
<keyword evidence="4 7" id="KW-0732">Signal</keyword>
<keyword evidence="6" id="KW-0325">Glycoprotein</keyword>
<dbReference type="GO" id="GO:0061844">
    <property type="term" value="P:antimicrobial humoral immune response mediated by antimicrobial peptide"/>
    <property type="evidence" value="ECO:0007669"/>
    <property type="project" value="TreeGrafter"/>
</dbReference>
<keyword evidence="5" id="KW-1015">Disulfide bond</keyword>
<dbReference type="SUPFAM" id="SSF54117">
    <property type="entry name" value="Interleukin 8-like chemokines"/>
    <property type="match status" value="1"/>
</dbReference>
<name>A0A8C6MRM7_MUSSI</name>
<evidence type="ECO:0000256" key="6">
    <source>
        <dbReference type="ARBA" id="ARBA00023180"/>
    </source>
</evidence>
<dbReference type="GeneTree" id="ENSGT01150000287394"/>
<protein>
    <recommendedName>
        <fullName evidence="7">C-C motif chemokine</fullName>
    </recommendedName>
</protein>
<dbReference type="GO" id="GO:0006954">
    <property type="term" value="P:inflammatory response"/>
    <property type="evidence" value="ECO:0007669"/>
    <property type="project" value="TreeGrafter"/>
</dbReference>
<dbReference type="GO" id="GO:0048020">
    <property type="term" value="F:CCR chemokine receptor binding"/>
    <property type="evidence" value="ECO:0007669"/>
    <property type="project" value="TreeGrafter"/>
</dbReference>
<evidence type="ECO:0000256" key="1">
    <source>
        <dbReference type="ARBA" id="ARBA00010868"/>
    </source>
</evidence>
<sequence length="92" mass="10349">MKPTAMALMCLLLAAVWIQDVDSKSMLTVSNSCCLDTLKKELPLKFIQCYRKMGSSCPDPPAVVFRLKKDRESCASTNKTWVQNHLKKVNPC</sequence>
<dbReference type="GO" id="GO:0070098">
    <property type="term" value="P:chemokine-mediated signaling pathway"/>
    <property type="evidence" value="ECO:0007669"/>
    <property type="project" value="TreeGrafter"/>
</dbReference>
<reference evidence="9" key="2">
    <citation type="submission" date="2025-09" db="UniProtKB">
        <authorList>
            <consortium name="Ensembl"/>
        </authorList>
    </citation>
    <scope>IDENTIFICATION</scope>
</reference>
<reference evidence="9" key="1">
    <citation type="submission" date="2025-08" db="UniProtKB">
        <authorList>
            <consortium name="Ensembl"/>
        </authorList>
    </citation>
    <scope>IDENTIFICATION</scope>
</reference>
<dbReference type="SMART" id="SM00199">
    <property type="entry name" value="SCY"/>
    <property type="match status" value="1"/>
</dbReference>
<comment type="subcellular location">
    <subcellularLocation>
        <location evidence="7">Secreted</location>
    </subcellularLocation>
</comment>
<evidence type="ECO:0000256" key="4">
    <source>
        <dbReference type="ARBA" id="ARBA00022729"/>
    </source>
</evidence>
<dbReference type="PROSITE" id="PS00472">
    <property type="entry name" value="SMALL_CYTOKINES_CC"/>
    <property type="match status" value="1"/>
</dbReference>
<evidence type="ECO:0000313" key="10">
    <source>
        <dbReference type="Proteomes" id="UP000694415"/>
    </source>
</evidence>
<dbReference type="GO" id="GO:0048245">
    <property type="term" value="P:eosinophil chemotaxis"/>
    <property type="evidence" value="ECO:0007669"/>
    <property type="project" value="TreeGrafter"/>
</dbReference>
<organism evidence="9 10">
    <name type="scientific">Mus spicilegus</name>
    <name type="common">Mound-building mouse</name>
    <dbReference type="NCBI Taxonomy" id="10103"/>
    <lineage>
        <taxon>Eukaryota</taxon>
        <taxon>Metazoa</taxon>
        <taxon>Chordata</taxon>
        <taxon>Craniata</taxon>
        <taxon>Vertebrata</taxon>
        <taxon>Euteleostomi</taxon>
        <taxon>Mammalia</taxon>
        <taxon>Eutheria</taxon>
        <taxon>Euarchontoglires</taxon>
        <taxon>Glires</taxon>
        <taxon>Rodentia</taxon>
        <taxon>Myomorpha</taxon>
        <taxon>Muroidea</taxon>
        <taxon>Muridae</taxon>
        <taxon>Murinae</taxon>
        <taxon>Mus</taxon>
        <taxon>Mus</taxon>
    </lineage>
</organism>
<feature type="domain" description="Chemokine interleukin-8-like" evidence="8">
    <location>
        <begin position="30"/>
        <end position="89"/>
    </location>
</feature>
<evidence type="ECO:0000256" key="7">
    <source>
        <dbReference type="RuleBase" id="RU361150"/>
    </source>
</evidence>
<feature type="chain" id="PRO_5034592491" description="C-C motif chemokine" evidence="7">
    <location>
        <begin position="24"/>
        <end position="92"/>
    </location>
</feature>
<evidence type="ECO:0000256" key="3">
    <source>
        <dbReference type="ARBA" id="ARBA00022514"/>
    </source>
</evidence>
<dbReference type="InterPro" id="IPR000827">
    <property type="entry name" value="Chemokine_CC_CS"/>
</dbReference>
<dbReference type="FunFam" id="2.40.50.40:FF:000033">
    <property type="entry name" value="C-C motif chemokine 1"/>
    <property type="match status" value="1"/>
</dbReference>
<dbReference type="Gene3D" id="2.40.50.40">
    <property type="match status" value="1"/>
</dbReference>
<dbReference type="GO" id="GO:0097398">
    <property type="term" value="P:cellular response to interleukin-17"/>
    <property type="evidence" value="ECO:0007669"/>
    <property type="project" value="Ensembl"/>
</dbReference>
<accession>A0A8C6MRM7</accession>
<evidence type="ECO:0000256" key="2">
    <source>
        <dbReference type="ARBA" id="ARBA00022500"/>
    </source>
</evidence>
<dbReference type="Proteomes" id="UP000694415">
    <property type="component" value="Unplaced"/>
</dbReference>
<dbReference type="InterPro" id="IPR001811">
    <property type="entry name" value="Chemokine_IL8-like_dom"/>
</dbReference>
<dbReference type="AlphaFoldDB" id="A0A8C6MRM7"/>
<proteinExistence type="inferred from homology"/>
<dbReference type="InterPro" id="IPR039809">
    <property type="entry name" value="Chemokine_b/g/d"/>
</dbReference>
<keyword evidence="2 7" id="KW-0145">Chemotaxis</keyword>
<dbReference type="Ensembl" id="ENSMSIT00000009888.1">
    <property type="protein sequence ID" value="ENSMSIP00000007764.1"/>
    <property type="gene ID" value="ENSMSIG00000006904.1"/>
</dbReference>
<dbReference type="GO" id="GO:0030335">
    <property type="term" value="P:positive regulation of cell migration"/>
    <property type="evidence" value="ECO:0007669"/>
    <property type="project" value="TreeGrafter"/>
</dbReference>
<dbReference type="PANTHER" id="PTHR12015">
    <property type="entry name" value="SMALL INDUCIBLE CYTOKINE A"/>
    <property type="match status" value="1"/>
</dbReference>
<dbReference type="Pfam" id="PF00048">
    <property type="entry name" value="IL8"/>
    <property type="match status" value="1"/>
</dbReference>
<evidence type="ECO:0000313" key="9">
    <source>
        <dbReference type="Ensembl" id="ENSMSIP00000007764.1"/>
    </source>
</evidence>
<dbReference type="GO" id="GO:0008009">
    <property type="term" value="F:chemokine activity"/>
    <property type="evidence" value="ECO:0007669"/>
    <property type="project" value="InterPro"/>
</dbReference>
<evidence type="ECO:0000256" key="5">
    <source>
        <dbReference type="ARBA" id="ARBA00023157"/>
    </source>
</evidence>